<keyword evidence="3" id="KW-1185">Reference proteome</keyword>
<comment type="caution">
    <text evidence="2">The sequence shown here is derived from an EMBL/GenBank/DDBJ whole genome shotgun (WGS) entry which is preliminary data.</text>
</comment>
<evidence type="ECO:0000313" key="3">
    <source>
        <dbReference type="Proteomes" id="UP001159641"/>
    </source>
</evidence>
<organism evidence="2 3">
    <name type="scientific">Eschrichtius robustus</name>
    <name type="common">California gray whale</name>
    <name type="synonym">Eschrichtius gibbosus</name>
    <dbReference type="NCBI Taxonomy" id="9764"/>
    <lineage>
        <taxon>Eukaryota</taxon>
        <taxon>Metazoa</taxon>
        <taxon>Chordata</taxon>
        <taxon>Craniata</taxon>
        <taxon>Vertebrata</taxon>
        <taxon>Euteleostomi</taxon>
        <taxon>Mammalia</taxon>
        <taxon>Eutheria</taxon>
        <taxon>Laurasiatheria</taxon>
        <taxon>Artiodactyla</taxon>
        <taxon>Whippomorpha</taxon>
        <taxon>Cetacea</taxon>
        <taxon>Mysticeti</taxon>
        <taxon>Eschrichtiidae</taxon>
        <taxon>Eschrichtius</taxon>
    </lineage>
</organism>
<gene>
    <name evidence="2" type="ORF">J1605_013859</name>
</gene>
<dbReference type="Proteomes" id="UP001159641">
    <property type="component" value="Unassembled WGS sequence"/>
</dbReference>
<evidence type="ECO:0000313" key="2">
    <source>
        <dbReference type="EMBL" id="KAJ8778143.1"/>
    </source>
</evidence>
<dbReference type="AlphaFoldDB" id="A0AB34GE10"/>
<feature type="compositionally biased region" description="Low complexity" evidence="1">
    <location>
        <begin position="29"/>
        <end position="42"/>
    </location>
</feature>
<reference evidence="2 3" key="1">
    <citation type="submission" date="2022-11" db="EMBL/GenBank/DDBJ databases">
        <title>Whole genome sequence of Eschrichtius robustus ER-17-0199.</title>
        <authorList>
            <person name="Bruniche-Olsen A."/>
            <person name="Black A.N."/>
            <person name="Fields C.J."/>
            <person name="Walden K."/>
            <person name="Dewoody J.A."/>
        </authorList>
    </citation>
    <scope>NUCLEOTIDE SEQUENCE [LARGE SCALE GENOMIC DNA]</scope>
    <source>
        <strain evidence="2">ER-17-0199</strain>
        <tissue evidence="2">Blubber</tissue>
    </source>
</reference>
<proteinExistence type="predicted"/>
<sequence length="255" mass="26969">MPASSVSSGNPLWFYLVSMNRRERKAGESSQGLASAPPAGAAPGPPAGSKPACHALPSAPACTEASRSGPPGCGCPEAAWGLQTPAQRSSGHPPLSPHLTTRESQQLQCYFCLFQRSDIPENFVRLSMILCGGASMKKENTSWSRWMEPGEGRGTASDSEKFPVWQMQSGLIICGGGDPSCWLDTAKTPSISSTHVLLPYQDVAPVLAPETVPVREGAWCLMSTTWGRGKQGPSVLSALCYVGFSKFRQGPASSL</sequence>
<accession>A0AB34GE10</accession>
<feature type="region of interest" description="Disordered" evidence="1">
    <location>
        <begin position="25"/>
        <end position="55"/>
    </location>
</feature>
<evidence type="ECO:0000256" key="1">
    <source>
        <dbReference type="SAM" id="MobiDB-lite"/>
    </source>
</evidence>
<name>A0AB34GE10_ESCRO</name>
<protein>
    <submittedName>
        <fullName evidence="2">Uncharacterized protein</fullName>
    </submittedName>
</protein>
<dbReference type="EMBL" id="JAIQCJ010002266">
    <property type="protein sequence ID" value="KAJ8778143.1"/>
    <property type="molecule type" value="Genomic_DNA"/>
</dbReference>